<gene>
    <name evidence="3" type="ORF">SEUCBS140593_010493</name>
</gene>
<evidence type="ECO:0000256" key="1">
    <source>
        <dbReference type="SAM" id="MobiDB-lite"/>
    </source>
</evidence>
<feature type="compositionally biased region" description="Acidic residues" evidence="1">
    <location>
        <begin position="719"/>
        <end position="749"/>
    </location>
</feature>
<feature type="compositionally biased region" description="Acidic residues" evidence="1">
    <location>
        <begin position="698"/>
        <end position="709"/>
    </location>
</feature>
<feature type="compositionally biased region" description="Low complexity" evidence="1">
    <location>
        <begin position="1210"/>
        <end position="1226"/>
    </location>
</feature>
<feature type="compositionally biased region" description="Low complexity" evidence="1">
    <location>
        <begin position="1468"/>
        <end position="1477"/>
    </location>
</feature>
<reference evidence="3 4" key="1">
    <citation type="submission" date="2024-01" db="EMBL/GenBank/DDBJ databases">
        <authorList>
            <person name="Allen C."/>
            <person name="Tagirdzhanova G."/>
        </authorList>
    </citation>
    <scope>NUCLEOTIDE SEQUENCE [LARGE SCALE GENOMIC DNA]</scope>
</reference>
<organism evidence="3 4">
    <name type="scientific">Sporothrix eucalyptigena</name>
    <dbReference type="NCBI Taxonomy" id="1812306"/>
    <lineage>
        <taxon>Eukaryota</taxon>
        <taxon>Fungi</taxon>
        <taxon>Dikarya</taxon>
        <taxon>Ascomycota</taxon>
        <taxon>Pezizomycotina</taxon>
        <taxon>Sordariomycetes</taxon>
        <taxon>Sordariomycetidae</taxon>
        <taxon>Ophiostomatales</taxon>
        <taxon>Ophiostomataceae</taxon>
        <taxon>Sporothrix</taxon>
    </lineage>
</organism>
<feature type="compositionally biased region" description="Acidic residues" evidence="1">
    <location>
        <begin position="649"/>
        <end position="690"/>
    </location>
</feature>
<feature type="region of interest" description="Disordered" evidence="1">
    <location>
        <begin position="542"/>
        <end position="1028"/>
    </location>
</feature>
<proteinExistence type="predicted"/>
<feature type="region of interest" description="Disordered" evidence="1">
    <location>
        <begin position="146"/>
        <end position="193"/>
    </location>
</feature>
<feature type="compositionally biased region" description="Basic and acidic residues" evidence="1">
    <location>
        <begin position="1179"/>
        <end position="1190"/>
    </location>
</feature>
<feature type="compositionally biased region" description="Acidic residues" evidence="1">
    <location>
        <begin position="604"/>
        <end position="617"/>
    </location>
</feature>
<feature type="region of interest" description="Disordered" evidence="1">
    <location>
        <begin position="1827"/>
        <end position="1848"/>
    </location>
</feature>
<feature type="region of interest" description="Disordered" evidence="1">
    <location>
        <begin position="1733"/>
        <end position="1761"/>
    </location>
</feature>
<feature type="compositionally biased region" description="Low complexity" evidence="1">
    <location>
        <begin position="1568"/>
        <end position="1586"/>
    </location>
</feature>
<feature type="region of interest" description="Disordered" evidence="1">
    <location>
        <begin position="1403"/>
        <end position="1501"/>
    </location>
</feature>
<dbReference type="SUPFAM" id="SSF50249">
    <property type="entry name" value="Nucleic acid-binding proteins"/>
    <property type="match status" value="1"/>
</dbReference>
<feature type="region of interest" description="Disordered" evidence="1">
    <location>
        <begin position="233"/>
        <end position="313"/>
    </location>
</feature>
<comment type="caution">
    <text evidence="3">The sequence shown here is derived from an EMBL/GenBank/DDBJ whole genome shotgun (WGS) entry which is preliminary data.</text>
</comment>
<feature type="compositionally biased region" description="Polar residues" evidence="1">
    <location>
        <begin position="1736"/>
        <end position="1761"/>
    </location>
</feature>
<feature type="compositionally biased region" description="Basic and acidic residues" evidence="1">
    <location>
        <begin position="503"/>
        <end position="520"/>
    </location>
</feature>
<feature type="compositionally biased region" description="Low complexity" evidence="1">
    <location>
        <begin position="1435"/>
        <end position="1448"/>
    </location>
</feature>
<feature type="compositionally biased region" description="Acidic residues" evidence="1">
    <location>
        <begin position="890"/>
        <end position="952"/>
    </location>
</feature>
<feature type="compositionally biased region" description="Low complexity" evidence="1">
    <location>
        <begin position="1067"/>
        <end position="1086"/>
    </location>
</feature>
<feature type="domain" description="Telomeric single stranded DNA binding POT1/Cdc13" evidence="2">
    <location>
        <begin position="1701"/>
        <end position="1865"/>
    </location>
</feature>
<accession>A0ABP0D1I3</accession>
<feature type="compositionally biased region" description="Polar residues" evidence="1">
    <location>
        <begin position="1548"/>
        <end position="1567"/>
    </location>
</feature>
<feature type="compositionally biased region" description="Basic and acidic residues" evidence="1">
    <location>
        <begin position="1449"/>
        <end position="1458"/>
    </location>
</feature>
<feature type="compositionally biased region" description="Basic and acidic residues" evidence="1">
    <location>
        <begin position="1000"/>
        <end position="1024"/>
    </location>
</feature>
<feature type="compositionally biased region" description="Basic and acidic residues" evidence="1">
    <location>
        <begin position="586"/>
        <end position="603"/>
    </location>
</feature>
<feature type="compositionally biased region" description="Low complexity" evidence="1">
    <location>
        <begin position="1262"/>
        <end position="1272"/>
    </location>
</feature>
<feature type="compositionally biased region" description="Acidic residues" evidence="1">
    <location>
        <begin position="771"/>
        <end position="816"/>
    </location>
</feature>
<dbReference type="Pfam" id="PF02765">
    <property type="entry name" value="POT1"/>
    <property type="match status" value="1"/>
</dbReference>
<name>A0ABP0D1I3_9PEZI</name>
<feature type="compositionally biased region" description="Basic and acidic residues" evidence="1">
    <location>
        <begin position="953"/>
        <end position="966"/>
    </location>
</feature>
<keyword evidence="4" id="KW-1185">Reference proteome</keyword>
<evidence type="ECO:0000259" key="2">
    <source>
        <dbReference type="Pfam" id="PF02765"/>
    </source>
</evidence>
<feature type="region of interest" description="Disordered" evidence="1">
    <location>
        <begin position="463"/>
        <end position="520"/>
    </location>
</feature>
<dbReference type="InterPro" id="IPR011564">
    <property type="entry name" value="Telomer_end-bd_POT1/Cdc13"/>
</dbReference>
<evidence type="ECO:0000313" key="3">
    <source>
        <dbReference type="EMBL" id="CAK7238267.1"/>
    </source>
</evidence>
<dbReference type="Proteomes" id="UP001642482">
    <property type="component" value="Unassembled WGS sequence"/>
</dbReference>
<evidence type="ECO:0000313" key="4">
    <source>
        <dbReference type="Proteomes" id="UP001642482"/>
    </source>
</evidence>
<feature type="compositionally biased region" description="Acidic residues" evidence="1">
    <location>
        <begin position="1122"/>
        <end position="1131"/>
    </location>
</feature>
<feature type="region of interest" description="Disordered" evidence="1">
    <location>
        <begin position="1058"/>
        <end position="1276"/>
    </location>
</feature>
<protein>
    <recommendedName>
        <fullName evidence="2">Telomeric single stranded DNA binding POT1/Cdc13 domain-containing protein</fullName>
    </recommendedName>
</protein>
<dbReference type="InterPro" id="IPR012340">
    <property type="entry name" value="NA-bd_OB-fold"/>
</dbReference>
<feature type="region of interest" description="Disordered" evidence="1">
    <location>
        <begin position="1514"/>
        <end position="1650"/>
    </location>
</feature>
<feature type="compositionally biased region" description="Acidic residues" evidence="1">
    <location>
        <begin position="1153"/>
        <end position="1170"/>
    </location>
</feature>
<dbReference type="EMBL" id="CAWUHD010000224">
    <property type="protein sequence ID" value="CAK7238267.1"/>
    <property type="molecule type" value="Genomic_DNA"/>
</dbReference>
<sequence>MSAENGGGQNGSTVPVLLAGATLIPIAQLNPDQTAASGGTPRAVRGEVTIVWPYNSVQRSLAFLLAEPDVRLRRSKGQIRVQLDGPSAAAVAESGLGGGDEVLLSLAGAGWSKDESSLKLPGSRVEWQLEFRGRLVLQAQVGEAQETHAIDVDQPETESEATATPGQDSNGNSIEAQVPPSSPPLADLFRLPDTPAPSRALALNNEEYASPAFIKRARISFGSLFEPGFDIFEEDGGVRGRGRKRTRFGRPSNAWRYSSQSVSPEREPEPELEPEPEPELKETTPQAAELHDEATEVASSPPVPLEAVTPTPARPQPVVTVEETPVAPLSSAPPTQISASFQQEVTHTTEAVPISTSIAVSVSNPAPEAPMGGIPNPFAPAPRATSALFGSAAPLSSASNPFAVAPSPAAANPFTVPSAAPSAANPFAASAAAPFETTGADAMGFVPDDNLFNDHVRFSFGDHANTFDQHPPLDPALQDPAPPEENPFGGTPYHYPEPPTQHETSHAEPQEPPRSTRQDHVMVWPIDAPALDAEHAEVVIPASSLPPSHPADAETAQRDAAASFIASGANDGVFEDNNVNMDEATDLPREVDNFGYNDRRYQNEEEEQEVGMVDDELPTSRQSDEDEDENDLASDGPEEAEPKDHLIEGDQDEEDAEGEDDDHVEIVGDDDDESEEDEDEVELTDQAGDDYDMRNYENVDDDIEGEDVNEGGAATFNGEGEDEEDEEEEDERDEEEEDYDEDADAEAYEDNYTAPQRGLLPSHSQQHDDDGGSEEYDEEEGEDEEFGEGEEDGEGFNEEEDYDEEEEEEYDEEEDNQPPMYRAPARSQPSEPVVIDLLSDSDDDNNEPAPPPPRQQSKLPVSETPIPPPTVPAFGRPSGTAAASSPPEVPTEEATEASEEEADEEDEEEEEEEVIGEHEEDGEGEDEEEDKDEGVQEDDQKEEDVDAEAEDDKIDKNAAEPTEEPKSQPAPDQTAADAESEPEDELERELEAELEAELAADDKASEEAKAAKEAKSTEEAKVAEEVQEAEAVLEVPADAERVEAVAIEEPKEVEKVAIQKSAEEVAEAVPPTEEQPQAEEPQQAPAFSSPPHEPADVAEPATEVVDEQKGTEAAPESTTEPVVDEQLDQPEEQPIIQEEPPTEPLNQDRPDAESEDVAMADADADVEILDVVDQVVIEGPEKTEPEKTEPPQRTLRSRNQAHLLAAQENTSAATPASATSFSPPATQLGASQDAVRAVDFAVREPSQRPDPQATEVAPPAAPTQLPTPMQTQEGGSVVTQYTPEMASFSDADIDGQVQSQLLSEMAMSFDFDHQADVDMRSVVSAQDQEPAAVHLPPDVDMTDHDEEMDEEQQVVAEQHGESMDVDAGTDIDMQSVVSEQPTVVIEDEVDLIVTEPAIVEEEVTSTAVVAPTEEEEPAAPTLHKDANENEEQPAENEPPGQAESSTKQEQQEQPKTQHLEVPPPEQPPTATSASPPTESRHKMSLRSTQSRLRRSLSPQPVDINAKIAVASAALAAAVAEPTPPDEPDTSVQIARTATTRRSKRAQAGLQQSQDESAVNETSTAHASTTAPKTRAAVATATATATAEADKEGAGEDVSVLMARAATSRKRASKSKEKDEKKEAPKEQETTDDKATKDKETEKEKKTPEIAPAAVSMAEVKLALDRGRATVPDCMPLRNLRPHLTALLDVAVIATSSSNDDPPQRTRSRQYAMSLTVTDPSLVEHVSASIPHLRSVHATSSRKTSPTNALASGDTNNDAASDTGSVSLGLDIDAIVEVSLYRAHKETLPTFRAGDGLLLRRFEVVALHDKGFGLRSTEESAYAVFPAQAEENSNNESGAETPQVNGPPVEDMDREAQYIALLKQWYRLLDEGAHAQLEAAKARFVAVDIAARAAREQEQR</sequence>
<dbReference type="Gene3D" id="2.40.50.140">
    <property type="entry name" value="Nucleic acid-binding proteins"/>
    <property type="match status" value="1"/>
</dbReference>
<feature type="compositionally biased region" description="Acidic residues" evidence="1">
    <location>
        <begin position="978"/>
        <end position="999"/>
    </location>
</feature>
<feature type="compositionally biased region" description="Acidic residues" evidence="1">
    <location>
        <begin position="624"/>
        <end position="639"/>
    </location>
</feature>
<feature type="compositionally biased region" description="Basic and acidic residues" evidence="1">
    <location>
        <begin position="1613"/>
        <end position="1647"/>
    </location>
</feature>
<feature type="compositionally biased region" description="Polar residues" evidence="1">
    <location>
        <begin position="160"/>
        <end position="175"/>
    </location>
</feature>